<organism evidence="1">
    <name type="scientific">Oikopleura dioica</name>
    <name type="common">Tunicate</name>
    <dbReference type="NCBI Taxonomy" id="34765"/>
    <lineage>
        <taxon>Eukaryota</taxon>
        <taxon>Metazoa</taxon>
        <taxon>Chordata</taxon>
        <taxon>Tunicata</taxon>
        <taxon>Appendicularia</taxon>
        <taxon>Copelata</taxon>
        <taxon>Oikopleuridae</taxon>
        <taxon>Oikopleura</taxon>
    </lineage>
</organism>
<dbReference type="InterPro" id="IPR038213">
    <property type="entry name" value="IFI6/IFI27-like_sf"/>
</dbReference>
<evidence type="ECO:0000313" key="3">
    <source>
        <dbReference type="Proteomes" id="UP000001307"/>
    </source>
</evidence>
<dbReference type="InParanoid" id="E4WRF1"/>
<keyword evidence="3" id="KW-1185">Reference proteome</keyword>
<evidence type="ECO:0000313" key="1">
    <source>
        <dbReference type="EMBL" id="CBY20332.1"/>
    </source>
</evidence>
<dbReference type="AlphaFoldDB" id="E4WRF1"/>
<dbReference type="Proteomes" id="UP000001307">
    <property type="component" value="Unassembled WGS sequence"/>
</dbReference>
<name>E4WRF1_OIKDI</name>
<dbReference type="EMBL" id="FN653015">
    <property type="protein sequence ID" value="CBY20332.1"/>
    <property type="molecule type" value="Genomic_DNA"/>
</dbReference>
<gene>
    <name evidence="1" type="ORF">GSOID_T00000323001</name>
    <name evidence="2" type="ORF">GSOID_T00027195001</name>
</gene>
<proteinExistence type="predicted"/>
<evidence type="ECO:0000313" key="2">
    <source>
        <dbReference type="EMBL" id="CBY35385.1"/>
    </source>
</evidence>
<dbReference type="Gene3D" id="6.10.110.10">
    <property type="match status" value="1"/>
</dbReference>
<protein>
    <submittedName>
        <fullName evidence="1">Uncharacterized protein</fullName>
    </submittedName>
</protein>
<dbReference type="Proteomes" id="UP000011014">
    <property type="component" value="Unassembled WGS sequence"/>
</dbReference>
<accession>E4WRF1</accession>
<reference evidence="1" key="1">
    <citation type="journal article" date="2010" name="Science">
        <title>Plasticity of animal genome architecture unmasked by rapid evolution of a pelagic tunicate.</title>
        <authorList>
            <person name="Denoeud F."/>
            <person name="Henriet S."/>
            <person name="Mungpakdee S."/>
            <person name="Aury J.M."/>
            <person name="Da Silva C."/>
            <person name="Brinkmann H."/>
            <person name="Mikhaleva J."/>
            <person name="Olsen L.C."/>
            <person name="Jubin C."/>
            <person name="Canestro C."/>
            <person name="Bouquet J.M."/>
            <person name="Danks G."/>
            <person name="Poulain J."/>
            <person name="Campsteijn C."/>
            <person name="Adamski M."/>
            <person name="Cross I."/>
            <person name="Yadetie F."/>
            <person name="Muffato M."/>
            <person name="Louis A."/>
            <person name="Butcher S."/>
            <person name="Tsagkogeorga G."/>
            <person name="Konrad A."/>
            <person name="Singh S."/>
            <person name="Jensen M.F."/>
            <person name="Cong E.H."/>
            <person name="Eikeseth-Otteraa H."/>
            <person name="Noel B."/>
            <person name="Anthouard V."/>
            <person name="Porcel B.M."/>
            <person name="Kachouri-Lafond R."/>
            <person name="Nishino A."/>
            <person name="Ugolini M."/>
            <person name="Chourrout P."/>
            <person name="Nishida H."/>
            <person name="Aasland R."/>
            <person name="Huzurbazar S."/>
            <person name="Westhof E."/>
            <person name="Delsuc F."/>
            <person name="Lehrach H."/>
            <person name="Reinhardt R."/>
            <person name="Weissenbach J."/>
            <person name="Roy S.W."/>
            <person name="Artiguenave F."/>
            <person name="Postlethwait J.H."/>
            <person name="Manak J.R."/>
            <person name="Thompson E.M."/>
            <person name="Jaillon O."/>
            <person name="Du Pasquier L."/>
            <person name="Boudinot P."/>
            <person name="Liberles D.A."/>
            <person name="Volff J.N."/>
            <person name="Philippe H."/>
            <person name="Lenhard B."/>
            <person name="Roest Crollius H."/>
            <person name="Wincker P."/>
            <person name="Chourrout D."/>
        </authorList>
    </citation>
    <scope>NUCLEOTIDE SEQUENCE [LARGE SCALE GENOMIC DNA]</scope>
</reference>
<dbReference type="EMBL" id="FN654621">
    <property type="protein sequence ID" value="CBY35385.1"/>
    <property type="molecule type" value="Genomic_DNA"/>
</dbReference>
<sequence>MHLKLSERMWKFTSIFLMIVISYLLLNLPTTQSSISPQRNEPKKISRKEFVNLVDATITISGYGGWDERYFTRTIERGESLIFEEGILPKGLMQIQIHCFGVHNNRISTILDSPNTEYMQYRWHKNVIYFGDGNQRMKIFGGPKGSKIQNWQTIQMTTDYLKGSDLSSYPYKPKLAYGRELKWNEWAWKKANKNKMAIASTISIVVLPHVFLPIFGFTTSGIAAGSFAATIQSYFYGYRTYWWAL</sequence>